<keyword evidence="2" id="KW-0472">Membrane</keyword>
<dbReference type="Pfam" id="PF09323">
    <property type="entry name" value="DUF1980"/>
    <property type="match status" value="1"/>
</dbReference>
<feature type="transmembrane region" description="Helical" evidence="2">
    <location>
        <begin position="91"/>
        <end position="108"/>
    </location>
</feature>
<keyword evidence="2" id="KW-0812">Transmembrane</keyword>
<sequence>MAASDRRRMVHYLIRAVLLGGFALFIVHLARGDGLSLYIAPRMAPMVKLSALVLYAAAIYQVYAAFQASKGQQIADCGCDHEPPVSIPKNVIVYGLFVLPLALGFLLPEATLGSSLAAKKGITFAGAQTIANARPGESGPPSLPASGIRDGDGSAGSSEAAFPADEYTASYAAYGKRLYAQPAIAVPDQWFIETLTTLDLYRQNFIGKQVELSGFVYRDEAMKADQFAVSRFAMNCCSADSLPYGLVATFDKAASLRKDAWVKVSGTLEEGQYDGETILQLLVTHIESIRTPDSPYVYPDYNFDKQFE</sequence>
<dbReference type="InterPro" id="IPR048447">
    <property type="entry name" value="DUF1980_C"/>
</dbReference>
<feature type="transmembrane region" description="Helical" evidence="2">
    <location>
        <begin position="12"/>
        <end position="29"/>
    </location>
</feature>
<dbReference type="PANTHER" id="PTHR40047:SF1">
    <property type="entry name" value="UPF0703 PROTEIN YCGQ"/>
    <property type="match status" value="1"/>
</dbReference>
<dbReference type="PANTHER" id="PTHR40047">
    <property type="entry name" value="UPF0703 PROTEIN YCGQ"/>
    <property type="match status" value="1"/>
</dbReference>
<evidence type="ECO:0000259" key="3">
    <source>
        <dbReference type="Pfam" id="PF09323"/>
    </source>
</evidence>
<evidence type="ECO:0000256" key="2">
    <source>
        <dbReference type="SAM" id="Phobius"/>
    </source>
</evidence>
<evidence type="ECO:0000313" key="5">
    <source>
        <dbReference type="EMBL" id="MFB9327585.1"/>
    </source>
</evidence>
<gene>
    <name evidence="5" type="ORF">ACFFSY_16780</name>
</gene>
<evidence type="ECO:0000256" key="1">
    <source>
        <dbReference type="SAM" id="MobiDB-lite"/>
    </source>
</evidence>
<dbReference type="InterPro" id="IPR052955">
    <property type="entry name" value="UPF0703_membrane_permease"/>
</dbReference>
<protein>
    <submittedName>
        <fullName evidence="5">TIGR03943 family putative permease subunit</fullName>
    </submittedName>
</protein>
<proteinExistence type="predicted"/>
<dbReference type="InterPro" id="IPR015402">
    <property type="entry name" value="DUF1980"/>
</dbReference>
<feature type="domain" description="DUF1980" evidence="4">
    <location>
        <begin position="163"/>
        <end position="299"/>
    </location>
</feature>
<dbReference type="Proteomes" id="UP001589747">
    <property type="component" value="Unassembled WGS sequence"/>
</dbReference>
<keyword evidence="6" id="KW-1185">Reference proteome</keyword>
<accession>A0ABV5KRS7</accession>
<dbReference type="EMBL" id="JBHMDO010000027">
    <property type="protein sequence ID" value="MFB9327585.1"/>
    <property type="molecule type" value="Genomic_DNA"/>
</dbReference>
<feature type="domain" description="DUF1980" evidence="3">
    <location>
        <begin position="14"/>
        <end position="122"/>
    </location>
</feature>
<name>A0ABV5KRS7_9BACL</name>
<feature type="transmembrane region" description="Helical" evidence="2">
    <location>
        <begin position="49"/>
        <end position="66"/>
    </location>
</feature>
<feature type="region of interest" description="Disordered" evidence="1">
    <location>
        <begin position="132"/>
        <end position="160"/>
    </location>
</feature>
<dbReference type="Pfam" id="PF21537">
    <property type="entry name" value="DUF1980_C"/>
    <property type="match status" value="1"/>
</dbReference>
<dbReference type="RefSeq" id="WP_377496042.1">
    <property type="nucleotide sequence ID" value="NZ_JBHMDO010000027.1"/>
</dbReference>
<evidence type="ECO:0000313" key="6">
    <source>
        <dbReference type="Proteomes" id="UP001589747"/>
    </source>
</evidence>
<reference evidence="5 6" key="1">
    <citation type="submission" date="2024-09" db="EMBL/GenBank/DDBJ databases">
        <authorList>
            <person name="Sun Q."/>
            <person name="Mori K."/>
        </authorList>
    </citation>
    <scope>NUCLEOTIDE SEQUENCE [LARGE SCALE GENOMIC DNA]</scope>
    <source>
        <strain evidence="5 6">TISTR 2452</strain>
    </source>
</reference>
<evidence type="ECO:0000259" key="4">
    <source>
        <dbReference type="Pfam" id="PF21537"/>
    </source>
</evidence>
<comment type="caution">
    <text evidence="5">The sequence shown here is derived from an EMBL/GenBank/DDBJ whole genome shotgun (WGS) entry which is preliminary data.</text>
</comment>
<dbReference type="InterPro" id="IPR048493">
    <property type="entry name" value="DUF1980_N"/>
</dbReference>
<keyword evidence="2" id="KW-1133">Transmembrane helix</keyword>
<dbReference type="NCBIfam" id="TIGR03943">
    <property type="entry name" value="TIGR03943 family putative permease subunit"/>
    <property type="match status" value="1"/>
</dbReference>
<organism evidence="5 6">
    <name type="scientific">Paenibacillus aurantiacus</name>
    <dbReference type="NCBI Taxonomy" id="1936118"/>
    <lineage>
        <taxon>Bacteria</taxon>
        <taxon>Bacillati</taxon>
        <taxon>Bacillota</taxon>
        <taxon>Bacilli</taxon>
        <taxon>Bacillales</taxon>
        <taxon>Paenibacillaceae</taxon>
        <taxon>Paenibacillus</taxon>
    </lineage>
</organism>